<feature type="transmembrane region" description="Helical" evidence="1">
    <location>
        <begin position="7"/>
        <end position="31"/>
    </location>
</feature>
<proteinExistence type="predicted"/>
<reference evidence="2 3" key="2">
    <citation type="submission" date="2009-02" db="EMBL/GenBank/DDBJ databases">
        <title>Draft genome sequence of Holdemania filiformis DSM 12042.</title>
        <authorList>
            <person name="Sudarsanam P."/>
            <person name="Ley R."/>
            <person name="Guruge J."/>
            <person name="Turnbaugh P.J."/>
            <person name="Mahowald M."/>
            <person name="Liep D."/>
            <person name="Gordon J."/>
        </authorList>
    </citation>
    <scope>NUCLEOTIDE SEQUENCE [LARGE SCALE GENOMIC DNA]</scope>
    <source>
        <strain evidence="2 3">DSM 12042</strain>
    </source>
</reference>
<gene>
    <name evidence="2" type="ORF">HOLDEFILI_00048</name>
</gene>
<dbReference type="EMBL" id="ACCF01000002">
    <property type="protein sequence ID" value="EEF69785.1"/>
    <property type="molecule type" value="Genomic_DNA"/>
</dbReference>
<evidence type="ECO:0000313" key="3">
    <source>
        <dbReference type="Proteomes" id="UP000005950"/>
    </source>
</evidence>
<sequence length="174" mass="19713">MTMKGKPALIIILISVISLMTAFGLIMAFYISEREFQGEKTLSIVRFTSADEKTEAAGDLKLVSTPDFILIEFDGQACQIKKTEGLVSALEGGLHFCDSETPWEIYFGKHYDMLGINKIADLTIMGDWRTYQHTDVFFLAFSGNAETAERMKKQDCIRQFKKLTSVFDMQLDRP</sequence>
<evidence type="ECO:0000313" key="2">
    <source>
        <dbReference type="EMBL" id="EEF69785.1"/>
    </source>
</evidence>
<dbReference type="AlphaFoldDB" id="B9Y2M3"/>
<dbReference type="HOGENOM" id="CLU_1538013_0_0_9"/>
<accession>B9Y2M3</accession>
<keyword evidence="1" id="KW-0812">Transmembrane</keyword>
<comment type="caution">
    <text evidence="2">The sequence shown here is derived from an EMBL/GenBank/DDBJ whole genome shotgun (WGS) entry which is preliminary data.</text>
</comment>
<protein>
    <submittedName>
        <fullName evidence="2">Uncharacterized protein</fullName>
    </submittedName>
</protein>
<organism evidence="2 3">
    <name type="scientific">Holdemania filiformis DSM 12042</name>
    <dbReference type="NCBI Taxonomy" id="545696"/>
    <lineage>
        <taxon>Bacteria</taxon>
        <taxon>Bacillati</taxon>
        <taxon>Bacillota</taxon>
        <taxon>Erysipelotrichia</taxon>
        <taxon>Erysipelotrichales</taxon>
        <taxon>Erysipelotrichaceae</taxon>
        <taxon>Holdemania</taxon>
    </lineage>
</organism>
<dbReference type="Proteomes" id="UP000005950">
    <property type="component" value="Unassembled WGS sequence"/>
</dbReference>
<name>B9Y2M3_9FIRM</name>
<keyword evidence="1" id="KW-1133">Transmembrane helix</keyword>
<keyword evidence="1" id="KW-0472">Membrane</keyword>
<evidence type="ECO:0000256" key="1">
    <source>
        <dbReference type="SAM" id="Phobius"/>
    </source>
</evidence>
<reference evidence="2 3" key="1">
    <citation type="submission" date="2008-12" db="EMBL/GenBank/DDBJ databases">
        <authorList>
            <person name="Fulton L."/>
            <person name="Clifton S."/>
            <person name="Fulton B."/>
            <person name="Xu J."/>
            <person name="Minx P."/>
            <person name="Pepin K.H."/>
            <person name="Johnson M."/>
            <person name="Bhonagiri V."/>
            <person name="Nash W.E."/>
            <person name="Mardis E.R."/>
            <person name="Wilson R.K."/>
        </authorList>
    </citation>
    <scope>NUCLEOTIDE SEQUENCE [LARGE SCALE GENOMIC DNA]</scope>
    <source>
        <strain evidence="2 3">DSM 12042</strain>
    </source>
</reference>